<dbReference type="AlphaFoldDB" id="A0A931DAR2"/>
<comment type="caution">
    <text evidence="1">The sequence shown here is derived from an EMBL/GenBank/DDBJ whole genome shotgun (WGS) entry which is preliminary data.</text>
</comment>
<protein>
    <recommendedName>
        <fullName evidence="3">THIF-type NAD/FAD binding fold domain-containing protein</fullName>
    </recommendedName>
</protein>
<dbReference type="Proteomes" id="UP000625033">
    <property type="component" value="Unassembled WGS sequence"/>
</dbReference>
<dbReference type="GO" id="GO:0008641">
    <property type="term" value="F:ubiquitin-like modifier activating enzyme activity"/>
    <property type="evidence" value="ECO:0007669"/>
    <property type="project" value="InterPro"/>
</dbReference>
<dbReference type="RefSeq" id="WP_196836752.1">
    <property type="nucleotide sequence ID" value="NZ_JADOTZ010000001.1"/>
</dbReference>
<dbReference type="Gene3D" id="3.40.50.720">
    <property type="entry name" value="NAD(P)-binding Rossmann-like Domain"/>
    <property type="match status" value="1"/>
</dbReference>
<name>A0A931DAR2_9MICC</name>
<evidence type="ECO:0000313" key="1">
    <source>
        <dbReference type="EMBL" id="MBG6085582.1"/>
    </source>
</evidence>
<reference evidence="1" key="1">
    <citation type="submission" date="2020-11" db="EMBL/GenBank/DDBJ databases">
        <title>Sequencing the genomes of 1000 actinobacteria strains.</title>
        <authorList>
            <person name="Klenk H.-P."/>
        </authorList>
    </citation>
    <scope>NUCLEOTIDE SEQUENCE</scope>
    <source>
        <strain evidence="1">DSM 26152</strain>
    </source>
</reference>
<dbReference type="EMBL" id="JADOTZ010000001">
    <property type="protein sequence ID" value="MBG6085582.1"/>
    <property type="molecule type" value="Genomic_DNA"/>
</dbReference>
<proteinExistence type="predicted"/>
<organism evidence="1 2">
    <name type="scientific">Zhihengliuella flava</name>
    <dbReference type="NCBI Taxonomy" id="1285193"/>
    <lineage>
        <taxon>Bacteria</taxon>
        <taxon>Bacillati</taxon>
        <taxon>Actinomycetota</taxon>
        <taxon>Actinomycetes</taxon>
        <taxon>Micrococcales</taxon>
        <taxon>Micrococcaceae</taxon>
        <taxon>Zhihengliuella</taxon>
    </lineage>
</organism>
<evidence type="ECO:0000313" key="2">
    <source>
        <dbReference type="Proteomes" id="UP000625033"/>
    </source>
</evidence>
<keyword evidence="2" id="KW-1185">Reference proteome</keyword>
<dbReference type="SUPFAM" id="SSF69572">
    <property type="entry name" value="Activating enzymes of the ubiquitin-like proteins"/>
    <property type="match status" value="1"/>
</dbReference>
<dbReference type="InterPro" id="IPR035985">
    <property type="entry name" value="Ubiquitin-activating_enz"/>
</dbReference>
<sequence>MNNVTALPPSVETGACPLAFSGSRRRINPGLRLTSPTPDALCLGRGDRGFWLTGIDDADREYIARLAAVDTQVGYPTTGAPLPETDRCLELDALMGPLLVTDGDYRLPGVAADVLAADVADWSLAYGVHAGPTVQRRRDAVVRVTHLGRAGQHVAHLLATAGVGTLLFDDSTPTSAADLAAGYLRVSDLGRSRQAALLHRFETSHPHTRVFSGADETEADLTVAFPRWPFDEDVSVAQTQLPIRFGDAEAVLGPLVIPGATPCLACALGTRPAGDPAEHPGEITLAASISALAATHALMVVDRINAPATLGHELVLDLATGATRLEPVTSPAPASSACTCAQDP</sequence>
<evidence type="ECO:0008006" key="3">
    <source>
        <dbReference type="Google" id="ProtNLM"/>
    </source>
</evidence>
<gene>
    <name evidence="1" type="ORF">IW252_002349</name>
</gene>
<accession>A0A931DAR2</accession>